<gene>
    <name evidence="2" type="ordered locus">Tlie_0250</name>
</gene>
<dbReference type="Proteomes" id="UP000005868">
    <property type="component" value="Chromosome"/>
</dbReference>
<dbReference type="AlphaFoldDB" id="G7V6N2"/>
<evidence type="ECO:0000313" key="3">
    <source>
        <dbReference type="Proteomes" id="UP000005868"/>
    </source>
</evidence>
<dbReference type="Pfam" id="PF00583">
    <property type="entry name" value="Acetyltransf_1"/>
    <property type="match status" value="1"/>
</dbReference>
<keyword evidence="3" id="KW-1185">Reference proteome</keyword>
<protein>
    <submittedName>
        <fullName evidence="2">GCN5-related N-acetyltransferase</fullName>
    </submittedName>
</protein>
<sequence length="217" mass="24885">MLENVVLTSKKTRKKPLLDDRKIPQKEQITVHKAEVEDVEQIYRVACSVGTALKDPYKGFLIDDYLSDPDYYKEMFAKAAQELDHFYVAKKNDAVVGFLMAYPKEKLLEVDPLWLEEIVWDPDFDHESKTKNFALVGKTAIHANLTGKGIGSSLYARLIRDLKAQGIEDLFGETVISPTPNFASLAFRIKQKYSLAGIRYVNYKGRRVTDLIYHRHI</sequence>
<dbReference type="HOGENOM" id="CLU_1271786_0_0_0"/>
<dbReference type="InterPro" id="IPR000182">
    <property type="entry name" value="GNAT_dom"/>
</dbReference>
<dbReference type="CDD" id="cd04301">
    <property type="entry name" value="NAT_SF"/>
    <property type="match status" value="1"/>
</dbReference>
<evidence type="ECO:0000313" key="2">
    <source>
        <dbReference type="EMBL" id="AER65991.1"/>
    </source>
</evidence>
<organism evidence="2 3">
    <name type="scientific">Thermovirga lienii (strain ATCC BAA-1197 / DSM 17291 / Cas60314)</name>
    <dbReference type="NCBI Taxonomy" id="580340"/>
    <lineage>
        <taxon>Bacteria</taxon>
        <taxon>Thermotogati</taxon>
        <taxon>Synergistota</taxon>
        <taxon>Synergistia</taxon>
        <taxon>Synergistales</taxon>
        <taxon>Thermovirgaceae</taxon>
        <taxon>Thermovirga</taxon>
    </lineage>
</organism>
<evidence type="ECO:0000259" key="1">
    <source>
        <dbReference type="PROSITE" id="PS51186"/>
    </source>
</evidence>
<dbReference type="EMBL" id="CP003096">
    <property type="protein sequence ID" value="AER65991.1"/>
    <property type="molecule type" value="Genomic_DNA"/>
</dbReference>
<accession>G7V6N2</accession>
<dbReference type="PROSITE" id="PS51186">
    <property type="entry name" value="GNAT"/>
    <property type="match status" value="1"/>
</dbReference>
<reference evidence="2 3" key="2">
    <citation type="journal article" date="2012" name="Stand. Genomic Sci.">
        <title>Genome sequence of the moderately thermophilic, amino-acid-degrading and sulfur-reducing bacterium Thermovirga lienii type strain (Cas60314(T)).</title>
        <authorList>
            <person name="Goker M."/>
            <person name="Saunders E."/>
            <person name="Lapidus A."/>
            <person name="Nolan M."/>
            <person name="Lucas S."/>
            <person name="Hammon N."/>
            <person name="Deshpande S."/>
            <person name="Cheng J.F."/>
            <person name="Han C."/>
            <person name="Tapia R."/>
            <person name="Goodwin L.A."/>
            <person name="Pitluck S."/>
            <person name="Liolios K."/>
            <person name="Mavromatis K."/>
            <person name="Pagani I."/>
            <person name="Ivanova N."/>
            <person name="Mikhailova N."/>
            <person name="Pati A."/>
            <person name="Chen A."/>
            <person name="Palaniappan K."/>
            <person name="Land M."/>
            <person name="Chang Y.J."/>
            <person name="Jeffries C.D."/>
            <person name="Brambilla E.M."/>
            <person name="Rohde M."/>
            <person name="Spring S."/>
            <person name="Detter J.C."/>
            <person name="Woyke T."/>
            <person name="Bristow J."/>
            <person name="Eisen J.A."/>
            <person name="Markowitz V."/>
            <person name="Hugenholtz P."/>
            <person name="Kyrpides N.C."/>
            <person name="Klenk H.P."/>
        </authorList>
    </citation>
    <scope>NUCLEOTIDE SEQUENCE [LARGE SCALE GENOMIC DNA]</scope>
    <source>
        <strain evidence="3">ATCC BAA-1197 / DSM 17291 / Cas60314</strain>
    </source>
</reference>
<keyword evidence="2" id="KW-0808">Transferase</keyword>
<name>G7V6N2_THELD</name>
<reference evidence="3" key="1">
    <citation type="submission" date="2011-10" db="EMBL/GenBank/DDBJ databases">
        <title>The complete genome of chromosome of Thermovirga lienii DSM 17291.</title>
        <authorList>
            <consortium name="US DOE Joint Genome Institute (JGI-PGF)"/>
            <person name="Lucas S."/>
            <person name="Copeland A."/>
            <person name="Lapidus A."/>
            <person name="Glavina del Rio T."/>
            <person name="Dalin E."/>
            <person name="Tice H."/>
            <person name="Bruce D."/>
            <person name="Goodwin L."/>
            <person name="Pitluck S."/>
            <person name="Peters L."/>
            <person name="Mikhailova N."/>
            <person name="Saunders E."/>
            <person name="Kyrpides N."/>
            <person name="Mavromatis K."/>
            <person name="Ivanova N."/>
            <person name="Last F.I."/>
            <person name="Brettin T."/>
            <person name="Detter J.C."/>
            <person name="Han C."/>
            <person name="Larimer F."/>
            <person name="Land M."/>
            <person name="Hauser L."/>
            <person name="Markowitz V."/>
            <person name="Cheng J.-F."/>
            <person name="Hugenholtz P."/>
            <person name="Woyke T."/>
            <person name="Wu D."/>
            <person name="Spring S."/>
            <person name="Schroeder M."/>
            <person name="Brambilla E.-M."/>
            <person name="Klenk H.-P."/>
            <person name="Eisen J.A."/>
        </authorList>
    </citation>
    <scope>NUCLEOTIDE SEQUENCE [LARGE SCALE GENOMIC DNA]</scope>
    <source>
        <strain evidence="3">ATCC BAA-1197 / DSM 17291 / Cas60314</strain>
    </source>
</reference>
<dbReference type="GO" id="GO:0016747">
    <property type="term" value="F:acyltransferase activity, transferring groups other than amino-acyl groups"/>
    <property type="evidence" value="ECO:0007669"/>
    <property type="project" value="InterPro"/>
</dbReference>
<dbReference type="OrthoDB" id="3173333at2"/>
<dbReference type="KEGG" id="tli:Tlie_0250"/>
<dbReference type="InterPro" id="IPR016181">
    <property type="entry name" value="Acyl_CoA_acyltransferase"/>
</dbReference>
<proteinExistence type="predicted"/>
<dbReference type="eggNOG" id="COG1247">
    <property type="taxonomic scope" value="Bacteria"/>
</dbReference>
<dbReference type="Gene3D" id="3.40.630.30">
    <property type="match status" value="1"/>
</dbReference>
<dbReference type="SUPFAM" id="SSF55729">
    <property type="entry name" value="Acyl-CoA N-acyltransferases (Nat)"/>
    <property type="match status" value="1"/>
</dbReference>
<feature type="domain" description="N-acetyltransferase" evidence="1">
    <location>
        <begin position="29"/>
        <end position="217"/>
    </location>
</feature>